<evidence type="ECO:0000313" key="3">
    <source>
        <dbReference type="Proteomes" id="UP000270342"/>
    </source>
</evidence>
<evidence type="ECO:0000256" key="1">
    <source>
        <dbReference type="SAM" id="MobiDB-lite"/>
    </source>
</evidence>
<comment type="caution">
    <text evidence="2">The sequence shown here is derived from an EMBL/GenBank/DDBJ whole genome shotgun (WGS) entry which is preliminary data.</text>
</comment>
<protein>
    <submittedName>
        <fullName evidence="2">Uncharacterized protein</fullName>
    </submittedName>
</protein>
<feature type="compositionally biased region" description="Polar residues" evidence="1">
    <location>
        <begin position="56"/>
        <end position="71"/>
    </location>
</feature>
<evidence type="ECO:0000313" key="2">
    <source>
        <dbReference type="EMBL" id="RKP48680.1"/>
    </source>
</evidence>
<name>A0A494XDG3_9BURK</name>
<dbReference type="AlphaFoldDB" id="A0A494XDG3"/>
<feature type="region of interest" description="Disordered" evidence="1">
    <location>
        <begin position="1"/>
        <end position="71"/>
    </location>
</feature>
<keyword evidence="3" id="KW-1185">Reference proteome</keyword>
<proteinExistence type="predicted"/>
<sequence>MAGSDEQDTSALSLSRRASCGIGSTEPRRRSGIRPQHGGRTMVAILGDGDRRNLHESSVNGRAPGATQSEA</sequence>
<accession>A0A494XDG3</accession>
<gene>
    <name evidence="2" type="ORF">D7S86_22030</name>
</gene>
<organism evidence="2 3">
    <name type="scientific">Pararobbsia silviterrae</name>
    <dbReference type="NCBI Taxonomy" id="1792498"/>
    <lineage>
        <taxon>Bacteria</taxon>
        <taxon>Pseudomonadati</taxon>
        <taxon>Pseudomonadota</taxon>
        <taxon>Betaproteobacteria</taxon>
        <taxon>Burkholderiales</taxon>
        <taxon>Burkholderiaceae</taxon>
        <taxon>Pararobbsia</taxon>
    </lineage>
</organism>
<dbReference type="Proteomes" id="UP000270342">
    <property type="component" value="Unassembled WGS sequence"/>
</dbReference>
<reference evidence="2 3" key="1">
    <citation type="submission" date="2018-10" db="EMBL/GenBank/DDBJ databases">
        <title>Robbsia sp. DHC34, isolated from soil.</title>
        <authorList>
            <person name="Gao Z.-H."/>
            <person name="Qiu L.-H."/>
        </authorList>
    </citation>
    <scope>NUCLEOTIDE SEQUENCE [LARGE SCALE GENOMIC DNA]</scope>
    <source>
        <strain evidence="2 3">DHC34</strain>
    </source>
</reference>
<dbReference type="EMBL" id="RBZU01000011">
    <property type="protein sequence ID" value="RKP48680.1"/>
    <property type="molecule type" value="Genomic_DNA"/>
</dbReference>